<proteinExistence type="predicted"/>
<name>A0A023BQV2_9FLAO</name>
<evidence type="ECO:0000256" key="1">
    <source>
        <dbReference type="SAM" id="MobiDB-lite"/>
    </source>
</evidence>
<gene>
    <name evidence="3" type="ORF">ATO12_23275</name>
</gene>
<evidence type="ECO:0000313" key="4">
    <source>
        <dbReference type="Proteomes" id="UP000023541"/>
    </source>
</evidence>
<keyword evidence="4" id="KW-1185">Reference proteome</keyword>
<dbReference type="GO" id="GO:0016740">
    <property type="term" value="F:transferase activity"/>
    <property type="evidence" value="ECO:0007669"/>
    <property type="project" value="UniProtKB-KW"/>
</dbReference>
<keyword evidence="2" id="KW-0732">Signal</keyword>
<dbReference type="PROSITE" id="PS51257">
    <property type="entry name" value="PROKAR_LIPOPROTEIN"/>
    <property type="match status" value="1"/>
</dbReference>
<feature type="chain" id="PRO_5001517182" evidence="2">
    <location>
        <begin position="23"/>
        <end position="307"/>
    </location>
</feature>
<evidence type="ECO:0000313" key="3">
    <source>
        <dbReference type="EMBL" id="EZH72376.1"/>
    </source>
</evidence>
<organism evidence="3 4">
    <name type="scientific">Aquimarina atlantica</name>
    <dbReference type="NCBI Taxonomy" id="1317122"/>
    <lineage>
        <taxon>Bacteria</taxon>
        <taxon>Pseudomonadati</taxon>
        <taxon>Bacteroidota</taxon>
        <taxon>Flavobacteriia</taxon>
        <taxon>Flavobacteriales</taxon>
        <taxon>Flavobacteriaceae</taxon>
        <taxon>Aquimarina</taxon>
    </lineage>
</organism>
<dbReference type="STRING" id="1317122.ATO12_23275"/>
<feature type="signal peptide" evidence="2">
    <location>
        <begin position="1"/>
        <end position="22"/>
    </location>
</feature>
<accession>A0A023BQV2</accession>
<dbReference type="OrthoDB" id="1150486at2"/>
<dbReference type="RefSeq" id="WP_034244870.1">
    <property type="nucleotide sequence ID" value="NZ_AQRA01000008.1"/>
</dbReference>
<dbReference type="Proteomes" id="UP000023541">
    <property type="component" value="Unassembled WGS sequence"/>
</dbReference>
<dbReference type="eggNOG" id="ENOG502Z7I6">
    <property type="taxonomic scope" value="Bacteria"/>
</dbReference>
<evidence type="ECO:0000256" key="2">
    <source>
        <dbReference type="SAM" id="SignalP"/>
    </source>
</evidence>
<comment type="caution">
    <text evidence="3">The sequence shown here is derived from an EMBL/GenBank/DDBJ whole genome shotgun (WGS) entry which is preliminary data.</text>
</comment>
<dbReference type="AlphaFoldDB" id="A0A023BQV2"/>
<feature type="region of interest" description="Disordered" evidence="1">
    <location>
        <begin position="283"/>
        <end position="307"/>
    </location>
</feature>
<reference evidence="3 4" key="1">
    <citation type="submission" date="2014-04" db="EMBL/GenBank/DDBJ databases">
        <title>Aquimarina sp. 22II-S11-z7 Genome Sequencing.</title>
        <authorList>
            <person name="Lai Q."/>
        </authorList>
    </citation>
    <scope>NUCLEOTIDE SEQUENCE [LARGE SCALE GENOMIC DNA]</scope>
    <source>
        <strain evidence="3 4">22II-S11-z7</strain>
    </source>
</reference>
<protein>
    <submittedName>
        <fullName evidence="3">Nicotinic acid mononucleotide adenyltransferase</fullName>
    </submittedName>
</protein>
<dbReference type="EMBL" id="AQRA01000008">
    <property type="protein sequence ID" value="EZH72376.1"/>
    <property type="molecule type" value="Genomic_DNA"/>
</dbReference>
<keyword evidence="3" id="KW-0808">Transferase</keyword>
<sequence length="307" mass="35702">MKTLKLLSVIFLGSILLTSCVAEVVIEEDVYVEEPTITLHQLLNTYEIWYVDIERTKGNGEIPFLQKAFTVSFRNGTFYANNNLVGMGSNGNGYGLDVGFYDTFRMDLDISHDIDGTYKLVVTQLSDNQIEVYDSVTNTSYFLVGYQRNNFDYDQVFYDNIHYFLQEYETWEKVFTSEFGVLNEFDNENYLKFSYFGSGENFKSSQDENGIPINDIFYDYTGHYAVNDIVNIFDRKTLTLDYDYLGNEFFELSVINDNKIELFHPSSETVYHFVGRGHIQFKSSEKGKPTQNEKKRLKKADFMKLSK</sequence>